<evidence type="ECO:0000256" key="3">
    <source>
        <dbReference type="SAM" id="SignalP"/>
    </source>
</evidence>
<dbReference type="NCBIfam" id="TIGR04056">
    <property type="entry name" value="OMP_RagA_SusC"/>
    <property type="match status" value="1"/>
</dbReference>
<dbReference type="PANTHER" id="PTHR30069">
    <property type="entry name" value="TONB-DEPENDENT OUTER MEMBRANE RECEPTOR"/>
    <property type="match status" value="1"/>
</dbReference>
<accession>A0ABV3ZJE5</accession>
<dbReference type="Pfam" id="PF07715">
    <property type="entry name" value="Plug"/>
    <property type="match status" value="1"/>
</dbReference>
<dbReference type="SUPFAM" id="SSF49464">
    <property type="entry name" value="Carboxypeptidase regulatory domain-like"/>
    <property type="match status" value="1"/>
</dbReference>
<comment type="similarity">
    <text evidence="2">Belongs to the TonB-dependent receptor family.</text>
</comment>
<evidence type="ECO:0000256" key="2">
    <source>
        <dbReference type="PROSITE-ProRule" id="PRU01360"/>
    </source>
</evidence>
<dbReference type="EMBL" id="JAULBC010000006">
    <property type="protein sequence ID" value="MEX6689264.1"/>
    <property type="molecule type" value="Genomic_DNA"/>
</dbReference>
<gene>
    <name evidence="5" type="ORF">QTN47_17275</name>
</gene>
<dbReference type="InterPro" id="IPR039426">
    <property type="entry name" value="TonB-dep_rcpt-like"/>
</dbReference>
<reference evidence="5 6" key="1">
    <citation type="submission" date="2023-07" db="EMBL/GenBank/DDBJ databases">
        <authorList>
            <person name="Lian W.-H."/>
        </authorList>
    </citation>
    <scope>NUCLEOTIDE SEQUENCE [LARGE SCALE GENOMIC DNA]</scope>
    <source>
        <strain evidence="5 6">SYSU DXS3180</strain>
    </source>
</reference>
<keyword evidence="1 3" id="KW-0732">Signal</keyword>
<keyword evidence="2" id="KW-0813">Transport</keyword>
<keyword evidence="6" id="KW-1185">Reference proteome</keyword>
<keyword evidence="2" id="KW-0472">Membrane</keyword>
<sequence>MRKLTITVLLCILCSLNLLSQTTTISGKITDEKGAALEGASILVKGSRQGTVSSATGAFSIHVKDGGKLVISALGYETKEVAASENMVVQMASSVQSLSEVVVTGLGVATSRKKTAISVESVTSDKLPAAPTGSIDQALVGKIPGAQISSIDGTPGAKINILLRGINTIQRGTMPIILVDGVQVGATDINSLDLSNIERVEVIQGAASATIYGAQGANGVIQLFTKKGKQGKINIDFSSSYSDNAYINSGNVHKARLHSFRTDSENNVVDGSGNIIKVEDDGTYAGIAWAYPAGNGNPTAMSNPLNIVNKKYDHNLQYYDHFKQLFKNGYSINNNLNVSGANNKMDFALTLSNNRQESNIRNNGYVDRTNFTANVGTQLFNGFTLRSITQLVYTKNTLHPFYGEGRNNIYNMLNTSPFFDLEHKLADGTYPFSLNAGTISVNGYNPNYDFEYTSGEDNKVDVVQNLQANYKVNKFVELDGKYGINYKKQDIKWIFQNQSGNLNSNSQESWQYQYNSNDNTGEIDNFSYTTTFQNLLLSAYIKTDFQKDFNSRLPITTSTQISYDYRKNMYKQYITYGVGLPSYPIYNLNQTSSQAVVGRLSDGTQGDYVEPFVTYGYLINQKIDFGDFGGISGGFRSDYSSAFGKGSTPFTFPRADGYIRPSSFDFWKNSKIANVLPEVKLRAAYGEAGIQPLPFDRYPTLNTGNIGSSLYFSLPTSQKNPNLQVEVSKEFEAGTDIAINGARNGDWFKNFNFSFTYWTRKGENVIYPVSIAPSTGGSTLQNNSIFLSSHGVQASLNMEVLHTRDLTWNFTTNFGKQTSKIDRINGPDIILTTNAGSTSLVLKAGDKIGQIYGYKAFRSFDQKKQDGTPYIDKADYGKYQLVNGYLVDTATKGVQFTNEAYAFGDPNPKFNASFINSFSYKDYLLFSFQFDWVNGSHLYNQTKEWMYRDGISGDYDNAVTINGQTAAYTAYYRSVYADYFGARNGPARNGTKDYFYEDASFLRLRNISIGLDFAKLFSIKNVRRLQLVLTGRNILTVTKYSGFDPEVSSGTTNSAFDRGIDHSSMPNVRSYQVGLNLGF</sequence>
<dbReference type="RefSeq" id="WP_369330672.1">
    <property type="nucleotide sequence ID" value="NZ_JAULBC010000006.1"/>
</dbReference>
<dbReference type="InterPro" id="IPR008969">
    <property type="entry name" value="CarboxyPept-like_regulatory"/>
</dbReference>
<dbReference type="Gene3D" id="2.60.40.1120">
    <property type="entry name" value="Carboxypeptidase-like, regulatory domain"/>
    <property type="match status" value="1"/>
</dbReference>
<dbReference type="Gene3D" id="2.170.130.10">
    <property type="entry name" value="TonB-dependent receptor, plug domain"/>
    <property type="match status" value="1"/>
</dbReference>
<feature type="signal peptide" evidence="3">
    <location>
        <begin position="1"/>
        <end position="20"/>
    </location>
</feature>
<evidence type="ECO:0000259" key="4">
    <source>
        <dbReference type="Pfam" id="PF07715"/>
    </source>
</evidence>
<dbReference type="Proteomes" id="UP001560573">
    <property type="component" value="Unassembled WGS sequence"/>
</dbReference>
<keyword evidence="2" id="KW-1134">Transmembrane beta strand</keyword>
<dbReference type="Pfam" id="PF13715">
    <property type="entry name" value="CarbopepD_reg_2"/>
    <property type="match status" value="1"/>
</dbReference>
<evidence type="ECO:0000313" key="6">
    <source>
        <dbReference type="Proteomes" id="UP001560573"/>
    </source>
</evidence>
<evidence type="ECO:0000256" key="1">
    <source>
        <dbReference type="ARBA" id="ARBA00022729"/>
    </source>
</evidence>
<feature type="domain" description="TonB-dependent receptor plug" evidence="4">
    <location>
        <begin position="113"/>
        <end position="220"/>
    </location>
</feature>
<name>A0ABV3ZJE5_9BACT</name>
<proteinExistence type="inferred from homology"/>
<feature type="chain" id="PRO_5045217972" evidence="3">
    <location>
        <begin position="21"/>
        <end position="1079"/>
    </location>
</feature>
<evidence type="ECO:0000313" key="5">
    <source>
        <dbReference type="EMBL" id="MEX6689264.1"/>
    </source>
</evidence>
<protein>
    <submittedName>
        <fullName evidence="5">SusC/RagA family TonB-linked outer membrane protein</fullName>
    </submittedName>
</protein>
<comment type="caution">
    <text evidence="5">The sequence shown here is derived from an EMBL/GenBank/DDBJ whole genome shotgun (WGS) entry which is preliminary data.</text>
</comment>
<dbReference type="InterPro" id="IPR012910">
    <property type="entry name" value="Plug_dom"/>
</dbReference>
<comment type="subcellular location">
    <subcellularLocation>
        <location evidence="2">Cell outer membrane</location>
        <topology evidence="2">Multi-pass membrane protein</topology>
    </subcellularLocation>
</comment>
<dbReference type="InterPro" id="IPR023996">
    <property type="entry name" value="TonB-dep_OMP_SusC/RagA"/>
</dbReference>
<keyword evidence="2" id="KW-0998">Cell outer membrane</keyword>
<dbReference type="SUPFAM" id="SSF56935">
    <property type="entry name" value="Porins"/>
    <property type="match status" value="1"/>
</dbReference>
<dbReference type="InterPro" id="IPR037066">
    <property type="entry name" value="Plug_dom_sf"/>
</dbReference>
<keyword evidence="2" id="KW-0812">Transmembrane</keyword>
<dbReference type="PROSITE" id="PS52016">
    <property type="entry name" value="TONB_DEPENDENT_REC_3"/>
    <property type="match status" value="1"/>
</dbReference>
<dbReference type="PANTHER" id="PTHR30069:SF29">
    <property type="entry name" value="HEMOGLOBIN AND HEMOGLOBIN-HAPTOGLOBIN-BINDING PROTEIN 1-RELATED"/>
    <property type="match status" value="1"/>
</dbReference>
<organism evidence="5 6">
    <name type="scientific">Danxiaibacter flavus</name>
    <dbReference type="NCBI Taxonomy" id="3049108"/>
    <lineage>
        <taxon>Bacteria</taxon>
        <taxon>Pseudomonadati</taxon>
        <taxon>Bacteroidota</taxon>
        <taxon>Chitinophagia</taxon>
        <taxon>Chitinophagales</taxon>
        <taxon>Chitinophagaceae</taxon>
        <taxon>Danxiaibacter</taxon>
    </lineage>
</organism>